<organism evidence="1 2">
    <name type="scientific">Perkinsus olseni</name>
    <name type="common">Perkinsus atlanticus</name>
    <dbReference type="NCBI Taxonomy" id="32597"/>
    <lineage>
        <taxon>Eukaryota</taxon>
        <taxon>Sar</taxon>
        <taxon>Alveolata</taxon>
        <taxon>Perkinsozoa</taxon>
        <taxon>Perkinsea</taxon>
        <taxon>Perkinsida</taxon>
        <taxon>Perkinsidae</taxon>
        <taxon>Perkinsus</taxon>
    </lineage>
</organism>
<name>A0A7J6QX66_PEROL</name>
<protein>
    <submittedName>
        <fullName evidence="1">Uncharacterized protein</fullName>
    </submittedName>
</protein>
<dbReference type="Gene3D" id="3.80.10.10">
    <property type="entry name" value="Ribonuclease Inhibitor"/>
    <property type="match status" value="1"/>
</dbReference>
<gene>
    <name evidence="1" type="ORF">FOZ62_007776</name>
</gene>
<evidence type="ECO:0000313" key="1">
    <source>
        <dbReference type="EMBL" id="KAF4712923.1"/>
    </source>
</evidence>
<evidence type="ECO:0000313" key="2">
    <source>
        <dbReference type="Proteomes" id="UP000574390"/>
    </source>
</evidence>
<dbReference type="AlphaFoldDB" id="A0A7J6QX66"/>
<comment type="caution">
    <text evidence="1">The sequence shown here is derived from an EMBL/GenBank/DDBJ whole genome shotgun (WGS) entry which is preliminary data.</text>
</comment>
<proteinExistence type="predicted"/>
<sequence length="189" mass="20679">MDREELSKSVGGMGLGVGVGTKLMPGGQRIKNLVVTNCKMPLVAKILLTTLRLGTTVDTITLRNLGLTDNMTDVLSEFIMTYVLRHPTLSLDLSDNHLTDVCANRLLTAVSTGASGARVSLWLGGNCIKDAEKIASFDSTGVQVNDGRNGRGWDRTWVSFIRAAVRYLSRWKTAWTVRTETSRPSHGVW</sequence>
<dbReference type="SUPFAM" id="SSF52047">
    <property type="entry name" value="RNI-like"/>
    <property type="match status" value="1"/>
</dbReference>
<dbReference type="InterPro" id="IPR032675">
    <property type="entry name" value="LRR_dom_sf"/>
</dbReference>
<dbReference type="Proteomes" id="UP000574390">
    <property type="component" value="Unassembled WGS sequence"/>
</dbReference>
<dbReference type="EMBL" id="JABANM010026472">
    <property type="protein sequence ID" value="KAF4712923.1"/>
    <property type="molecule type" value="Genomic_DNA"/>
</dbReference>
<accession>A0A7J6QX66</accession>
<reference evidence="1 2" key="1">
    <citation type="submission" date="2020-04" db="EMBL/GenBank/DDBJ databases">
        <title>Perkinsus olseni comparative genomics.</title>
        <authorList>
            <person name="Bogema D.R."/>
        </authorList>
    </citation>
    <scope>NUCLEOTIDE SEQUENCE [LARGE SCALE GENOMIC DNA]</scope>
    <source>
        <strain evidence="1">ATCC PRA-205</strain>
    </source>
</reference>